<keyword evidence="1" id="KW-1133">Transmembrane helix</keyword>
<feature type="transmembrane region" description="Helical" evidence="1">
    <location>
        <begin position="59"/>
        <end position="78"/>
    </location>
</feature>
<reference evidence="2 3" key="1">
    <citation type="submission" date="2021-03" db="EMBL/GenBank/DDBJ databases">
        <title>Genomic Encyclopedia of Type Strains, Phase IV (KMG-IV): sequencing the most valuable type-strain genomes for metagenomic binning, comparative biology and taxonomic classification.</title>
        <authorList>
            <person name="Goeker M."/>
        </authorList>
    </citation>
    <scope>NUCLEOTIDE SEQUENCE [LARGE SCALE GENOMIC DNA]</scope>
    <source>
        <strain evidence="2 3">DSM 24738</strain>
    </source>
</reference>
<dbReference type="EMBL" id="JAGGKT010000050">
    <property type="protein sequence ID" value="MBP1935129.1"/>
    <property type="molecule type" value="Genomic_DNA"/>
</dbReference>
<feature type="transmembrane region" description="Helical" evidence="1">
    <location>
        <begin position="21"/>
        <end position="47"/>
    </location>
</feature>
<evidence type="ECO:0000313" key="3">
    <source>
        <dbReference type="Proteomes" id="UP001519343"/>
    </source>
</evidence>
<protein>
    <submittedName>
        <fullName evidence="2">Uncharacterized protein</fullName>
    </submittedName>
</protein>
<gene>
    <name evidence="2" type="ORF">J2Z37_005198</name>
</gene>
<evidence type="ECO:0000313" key="2">
    <source>
        <dbReference type="EMBL" id="MBP1935129.1"/>
    </source>
</evidence>
<comment type="caution">
    <text evidence="2">The sequence shown here is derived from an EMBL/GenBank/DDBJ whole genome shotgun (WGS) entry which is preliminary data.</text>
</comment>
<dbReference type="Proteomes" id="UP001519343">
    <property type="component" value="Unassembled WGS sequence"/>
</dbReference>
<accession>A0ABS4GXZ1</accession>
<sequence length="316" mass="36884">MARRRMPRINEETIYEKFTQFIAKSSSLSISMAGLLVILGMITGAFINQMSNDWQLVKAFVIYGVSGFLPLIFGYLIFRPFWKFRRDFHFLEQDGEKLARKLVEINNRAHSICTSVDGVLAFQLFKVERHTSDNHILFTFEEMMRHKTKGFDLSRLKNKKLKIPIEIIEWMKNPQGPPPTIGDDFINKMLYDWMKWRAENDERFEQYIVEWDVSLYPYTRLIGAHYVELFDFTEVVNSDDFTSDMIDDVFENDYNGVNDNHSNRKYYTLRTVIDGEEDGSYRCIALIIANGKLSTSEGVRAALQRILNGGGEHEFS</sequence>
<name>A0ABS4GXZ1_9BACL</name>
<dbReference type="RefSeq" id="WP_209813087.1">
    <property type="nucleotide sequence ID" value="NZ_JAGGKT010000050.1"/>
</dbReference>
<proteinExistence type="predicted"/>
<keyword evidence="1" id="KW-0812">Transmembrane</keyword>
<organism evidence="2 3">
    <name type="scientific">Ammoniphilus resinae</name>
    <dbReference type="NCBI Taxonomy" id="861532"/>
    <lineage>
        <taxon>Bacteria</taxon>
        <taxon>Bacillati</taxon>
        <taxon>Bacillota</taxon>
        <taxon>Bacilli</taxon>
        <taxon>Bacillales</taxon>
        <taxon>Paenibacillaceae</taxon>
        <taxon>Aneurinibacillus group</taxon>
        <taxon>Ammoniphilus</taxon>
    </lineage>
</organism>
<keyword evidence="3" id="KW-1185">Reference proteome</keyword>
<evidence type="ECO:0000256" key="1">
    <source>
        <dbReference type="SAM" id="Phobius"/>
    </source>
</evidence>
<keyword evidence="1" id="KW-0472">Membrane</keyword>